<keyword evidence="4" id="KW-1003">Cell membrane</keyword>
<evidence type="ECO:0000256" key="12">
    <source>
        <dbReference type="ARBA" id="ARBA00023012"/>
    </source>
</evidence>
<dbReference type="EMBL" id="JAHESE010000008">
    <property type="protein sequence ID" value="MBT1708751.1"/>
    <property type="molecule type" value="Genomic_DNA"/>
</dbReference>
<dbReference type="RefSeq" id="WP_254084344.1">
    <property type="nucleotide sequence ID" value="NZ_JAHESE010000008.1"/>
</dbReference>
<dbReference type="SUPFAM" id="SSF55785">
    <property type="entry name" value="PYP-like sensor domain (PAS domain)"/>
    <property type="match status" value="1"/>
</dbReference>
<dbReference type="InterPro" id="IPR001789">
    <property type="entry name" value="Sig_transdc_resp-reg_receiver"/>
</dbReference>
<evidence type="ECO:0000256" key="10">
    <source>
        <dbReference type="ARBA" id="ARBA00022840"/>
    </source>
</evidence>
<evidence type="ECO:0000259" key="21">
    <source>
        <dbReference type="PROSITE" id="PS50894"/>
    </source>
</evidence>
<dbReference type="InterPro" id="IPR000014">
    <property type="entry name" value="PAS"/>
</dbReference>
<keyword evidence="8" id="KW-0547">Nucleotide-binding</keyword>
<feature type="modified residue" description="4-aspartylphosphate" evidence="17">
    <location>
        <position position="63"/>
    </location>
</feature>
<dbReference type="SUPFAM" id="SSF55874">
    <property type="entry name" value="ATPase domain of HSP90 chaperone/DNA topoisomerase II/histidine kinase"/>
    <property type="match status" value="1"/>
</dbReference>
<dbReference type="InterPro" id="IPR008207">
    <property type="entry name" value="Sig_transdc_His_kin_Hpt_dom"/>
</dbReference>
<dbReference type="GO" id="GO:0005524">
    <property type="term" value="F:ATP binding"/>
    <property type="evidence" value="ECO:0007669"/>
    <property type="project" value="UniProtKB-KW"/>
</dbReference>
<feature type="domain" description="Response regulatory" evidence="19">
    <location>
        <begin position="12"/>
        <end position="128"/>
    </location>
</feature>
<dbReference type="SMART" id="SM00388">
    <property type="entry name" value="HisKA"/>
    <property type="match status" value="1"/>
</dbReference>
<dbReference type="InterPro" id="IPR036641">
    <property type="entry name" value="HPT_dom_sf"/>
</dbReference>
<gene>
    <name evidence="22" type="ORF">KK062_10975</name>
</gene>
<dbReference type="SMART" id="SM00448">
    <property type="entry name" value="REC"/>
    <property type="match status" value="2"/>
</dbReference>
<evidence type="ECO:0000256" key="4">
    <source>
        <dbReference type="ARBA" id="ARBA00022475"/>
    </source>
</evidence>
<dbReference type="PROSITE" id="PS50110">
    <property type="entry name" value="RESPONSE_REGULATORY"/>
    <property type="match status" value="2"/>
</dbReference>
<comment type="subunit">
    <text evidence="14">At low DSF concentrations, interacts with RpfF.</text>
</comment>
<dbReference type="Gene3D" id="3.30.450.20">
    <property type="entry name" value="PAS domain"/>
    <property type="match status" value="1"/>
</dbReference>
<dbReference type="Proteomes" id="UP001319080">
    <property type="component" value="Unassembled WGS sequence"/>
</dbReference>
<comment type="subcellular location">
    <subcellularLocation>
        <location evidence="2">Cell membrane</location>
        <topology evidence="2">Multi-pass membrane protein</topology>
    </subcellularLocation>
</comment>
<evidence type="ECO:0000256" key="15">
    <source>
        <dbReference type="ARBA" id="ARBA00068150"/>
    </source>
</evidence>
<evidence type="ECO:0000256" key="9">
    <source>
        <dbReference type="ARBA" id="ARBA00022777"/>
    </source>
</evidence>
<evidence type="ECO:0000256" key="6">
    <source>
        <dbReference type="ARBA" id="ARBA00022679"/>
    </source>
</evidence>
<evidence type="ECO:0000259" key="20">
    <source>
        <dbReference type="PROSITE" id="PS50113"/>
    </source>
</evidence>
<dbReference type="Gene3D" id="3.40.50.2300">
    <property type="match status" value="2"/>
</dbReference>
<feature type="domain" description="Response regulatory" evidence="19">
    <location>
        <begin position="540"/>
        <end position="658"/>
    </location>
</feature>
<dbReference type="Pfam" id="PF00512">
    <property type="entry name" value="HisKA"/>
    <property type="match status" value="1"/>
</dbReference>
<feature type="modified residue" description="4-aspartylphosphate" evidence="17">
    <location>
        <position position="589"/>
    </location>
</feature>
<dbReference type="AlphaFoldDB" id="A0AAP2DWL8"/>
<dbReference type="InterPro" id="IPR003661">
    <property type="entry name" value="HisK_dim/P_dom"/>
</dbReference>
<dbReference type="CDD" id="cd00082">
    <property type="entry name" value="HisKA"/>
    <property type="match status" value="1"/>
</dbReference>
<feature type="domain" description="HPt" evidence="21">
    <location>
        <begin position="691"/>
        <end position="792"/>
    </location>
</feature>
<dbReference type="InterPro" id="IPR036097">
    <property type="entry name" value="HisK_dim/P_sf"/>
</dbReference>
<evidence type="ECO:0000256" key="13">
    <source>
        <dbReference type="ARBA" id="ARBA00023136"/>
    </source>
</evidence>
<dbReference type="NCBIfam" id="TIGR00229">
    <property type="entry name" value="sensory_box"/>
    <property type="match status" value="1"/>
</dbReference>
<dbReference type="InterPro" id="IPR000700">
    <property type="entry name" value="PAS-assoc_C"/>
</dbReference>
<protein>
    <recommendedName>
        <fullName evidence="15">Sensory/regulatory protein RpfC</fullName>
        <ecNumber evidence="3">2.7.13.3</ecNumber>
    </recommendedName>
</protein>
<evidence type="ECO:0000256" key="11">
    <source>
        <dbReference type="ARBA" id="ARBA00022989"/>
    </source>
</evidence>
<dbReference type="Gene3D" id="2.10.70.100">
    <property type="match status" value="1"/>
</dbReference>
<name>A0AAP2DWL8_9BACT</name>
<evidence type="ECO:0000256" key="3">
    <source>
        <dbReference type="ARBA" id="ARBA00012438"/>
    </source>
</evidence>
<dbReference type="SUPFAM" id="SSF47384">
    <property type="entry name" value="Homodimeric domain of signal transducing histidine kinase"/>
    <property type="match status" value="1"/>
</dbReference>
<dbReference type="Gene3D" id="1.10.287.130">
    <property type="match status" value="1"/>
</dbReference>
<feature type="modified residue" description="Phosphohistidine" evidence="16">
    <location>
        <position position="730"/>
    </location>
</feature>
<keyword evidence="11" id="KW-1133">Transmembrane helix</keyword>
<dbReference type="CDD" id="cd00156">
    <property type="entry name" value="REC"/>
    <property type="match status" value="1"/>
</dbReference>
<dbReference type="Pfam" id="PF08447">
    <property type="entry name" value="PAS_3"/>
    <property type="match status" value="1"/>
</dbReference>
<evidence type="ECO:0000256" key="8">
    <source>
        <dbReference type="ARBA" id="ARBA00022741"/>
    </source>
</evidence>
<dbReference type="PANTHER" id="PTHR45339:SF1">
    <property type="entry name" value="HYBRID SIGNAL TRANSDUCTION HISTIDINE KINASE J"/>
    <property type="match status" value="1"/>
</dbReference>
<dbReference type="SUPFAM" id="SSF52172">
    <property type="entry name" value="CheY-like"/>
    <property type="match status" value="2"/>
</dbReference>
<dbReference type="PROSITE" id="PS50894">
    <property type="entry name" value="HPT"/>
    <property type="match status" value="1"/>
</dbReference>
<keyword evidence="10" id="KW-0067">ATP-binding</keyword>
<evidence type="ECO:0000259" key="19">
    <source>
        <dbReference type="PROSITE" id="PS50110"/>
    </source>
</evidence>
<evidence type="ECO:0000256" key="16">
    <source>
        <dbReference type="PROSITE-ProRule" id="PRU00110"/>
    </source>
</evidence>
<evidence type="ECO:0000256" key="14">
    <source>
        <dbReference type="ARBA" id="ARBA00064003"/>
    </source>
</evidence>
<proteinExistence type="predicted"/>
<keyword evidence="6" id="KW-0808">Transferase</keyword>
<keyword evidence="12" id="KW-0902">Two-component regulatory system</keyword>
<dbReference type="GO" id="GO:0005886">
    <property type="term" value="C:plasma membrane"/>
    <property type="evidence" value="ECO:0007669"/>
    <property type="project" value="UniProtKB-SubCell"/>
</dbReference>
<comment type="catalytic activity">
    <reaction evidence="1">
        <text>ATP + protein L-histidine = ADP + protein N-phospho-L-histidine.</text>
        <dbReference type="EC" id="2.7.13.3"/>
    </reaction>
</comment>
<dbReference type="FunFam" id="3.30.565.10:FF:000010">
    <property type="entry name" value="Sensor histidine kinase RcsC"/>
    <property type="match status" value="1"/>
</dbReference>
<dbReference type="SUPFAM" id="SSF47226">
    <property type="entry name" value="Histidine-containing phosphotransfer domain, HPT domain"/>
    <property type="match status" value="1"/>
</dbReference>
<feature type="domain" description="Histidine kinase" evidence="18">
    <location>
        <begin position="290"/>
        <end position="511"/>
    </location>
</feature>
<dbReference type="Gene3D" id="3.30.565.10">
    <property type="entry name" value="Histidine kinase-like ATPase, C-terminal domain"/>
    <property type="match status" value="1"/>
</dbReference>
<keyword evidence="7" id="KW-0812">Transmembrane</keyword>
<evidence type="ECO:0000256" key="5">
    <source>
        <dbReference type="ARBA" id="ARBA00022553"/>
    </source>
</evidence>
<reference evidence="22 23" key="1">
    <citation type="submission" date="2021-05" db="EMBL/GenBank/DDBJ databases">
        <title>A Polyphasic approach of four new species of the genus Ohtaekwangia: Ohtaekwangia histidinii sp. nov., Ohtaekwangia cretensis sp. nov., Ohtaekwangia indiensis sp. nov., Ohtaekwangia reichenbachii sp. nov. from diverse environment.</title>
        <authorList>
            <person name="Octaviana S."/>
        </authorList>
    </citation>
    <scope>NUCLEOTIDE SEQUENCE [LARGE SCALE GENOMIC DNA]</scope>
    <source>
        <strain evidence="22 23">PWU5</strain>
    </source>
</reference>
<dbReference type="InterPro" id="IPR035965">
    <property type="entry name" value="PAS-like_dom_sf"/>
</dbReference>
<feature type="domain" description="PAC" evidence="20">
    <location>
        <begin position="221"/>
        <end position="272"/>
    </location>
</feature>
<dbReference type="FunFam" id="1.10.287.130:FF:000002">
    <property type="entry name" value="Two-component osmosensing histidine kinase"/>
    <property type="match status" value="1"/>
</dbReference>
<dbReference type="InterPro" id="IPR036890">
    <property type="entry name" value="HATPase_C_sf"/>
</dbReference>
<dbReference type="InterPro" id="IPR005467">
    <property type="entry name" value="His_kinase_dom"/>
</dbReference>
<accession>A0AAP2DWL8</accession>
<dbReference type="EC" id="2.7.13.3" evidence="3"/>
<evidence type="ECO:0000256" key="2">
    <source>
        <dbReference type="ARBA" id="ARBA00004651"/>
    </source>
</evidence>
<dbReference type="InterPro" id="IPR013655">
    <property type="entry name" value="PAS_fold_3"/>
</dbReference>
<dbReference type="Pfam" id="PF02518">
    <property type="entry name" value="HATPase_c"/>
    <property type="match status" value="1"/>
</dbReference>
<evidence type="ECO:0000313" key="22">
    <source>
        <dbReference type="EMBL" id="MBT1708751.1"/>
    </source>
</evidence>
<evidence type="ECO:0000256" key="17">
    <source>
        <dbReference type="PROSITE-ProRule" id="PRU00169"/>
    </source>
</evidence>
<dbReference type="CDD" id="cd17546">
    <property type="entry name" value="REC_hyHK_CKI1_RcsC-like"/>
    <property type="match status" value="1"/>
</dbReference>
<dbReference type="Pfam" id="PF00072">
    <property type="entry name" value="Response_reg"/>
    <property type="match status" value="2"/>
</dbReference>
<evidence type="ECO:0000256" key="1">
    <source>
        <dbReference type="ARBA" id="ARBA00000085"/>
    </source>
</evidence>
<keyword evidence="13" id="KW-0472">Membrane</keyword>
<dbReference type="PRINTS" id="PR00344">
    <property type="entry name" value="BCTRLSENSOR"/>
</dbReference>
<comment type="caution">
    <text evidence="22">The sequence shown here is derived from an EMBL/GenBank/DDBJ whole genome shotgun (WGS) entry which is preliminary data.</text>
</comment>
<dbReference type="InterPro" id="IPR003594">
    <property type="entry name" value="HATPase_dom"/>
</dbReference>
<evidence type="ECO:0000313" key="23">
    <source>
        <dbReference type="Proteomes" id="UP001319080"/>
    </source>
</evidence>
<keyword evidence="9" id="KW-0418">Kinase</keyword>
<dbReference type="CDD" id="cd16922">
    <property type="entry name" value="HATPase_EvgS-ArcB-TorS-like"/>
    <property type="match status" value="1"/>
</dbReference>
<organism evidence="22 23">
    <name type="scientific">Dawidia cretensis</name>
    <dbReference type="NCBI Taxonomy" id="2782350"/>
    <lineage>
        <taxon>Bacteria</taxon>
        <taxon>Pseudomonadati</taxon>
        <taxon>Bacteroidota</taxon>
        <taxon>Cytophagia</taxon>
        <taxon>Cytophagales</taxon>
        <taxon>Chryseotaleaceae</taxon>
        <taxon>Dawidia</taxon>
    </lineage>
</organism>
<evidence type="ECO:0000259" key="18">
    <source>
        <dbReference type="PROSITE" id="PS50109"/>
    </source>
</evidence>
<dbReference type="PROSITE" id="PS50113">
    <property type="entry name" value="PAC"/>
    <property type="match status" value="1"/>
</dbReference>
<keyword evidence="5 17" id="KW-0597">Phosphoprotein</keyword>
<dbReference type="PROSITE" id="PS50109">
    <property type="entry name" value="HIS_KIN"/>
    <property type="match status" value="1"/>
</dbReference>
<sequence>MKNPDAPEHFVKLLVIDDDEVDKRQLKRALKASGFEYELTEYSDALGIADISLLNAFDCIFLDYLLPGDNGLRFLKKIRDAGIVTPIVMITSQGNESIAVELMKAGASDYIVKNEINGQSISQVLRNMFRLNRMMREREEAYCALRISEARLAEAQEMAKIGSWEFLAKSNSFYVSPEIYDILELDPQKPVTFEMFLTLVHPDERKKVHAAWTDALAGKHYNIDVRINTPSGVKYAHTHGRYIPDSTGALEKIVGTLQDITDRKLSEQEMMRAHELAENSMKVKEIFLANMSHEIRTPMNAILGFTRLLYETPLTTEQKSYIDAIHFSGENLLVIINDILDLSKIQSGKTTIEKSEFNIRELVNGIVGVLRPKALEKGISLTSSVHHQVPTTIKGDPVRLNQILTNLISNGIKFTEKGGVTLDINSSAAKKHHCILEFKVRDTGIGIPADKHAAIFESFVQASSDTTKKYGGTGLGLAIVKNLVELQDGKISLSSTDGHGSTFTVHLPCEEVTQENKQRQPSSLRTSPAPESLDLLIGAAILVVEDNPLNQMLVRKVLQKAGCNIDIVSNGLLALERVKTKRYEVILMDIQMPEMDGFETTRHIRTQCQPPVSEVPIIAMTAHAFGSDVAKCLAVGMNDYISKPFKADDLYLKLLKFIQSSPTRVVPFKGTDALPYHKIDLSALHELAGENSVFIDELVLEYNRQTPAFVEKLKGYTKSQNFEAIRFICHQIRYSYGILNMAALDKALDEISTLLKMTDPGPEMTKVIKLVSTIISLISAINEAVTRGLRRTG</sequence>
<dbReference type="SMART" id="SM00387">
    <property type="entry name" value="HATPase_c"/>
    <property type="match status" value="1"/>
</dbReference>
<dbReference type="InterPro" id="IPR011006">
    <property type="entry name" value="CheY-like_superfamily"/>
</dbReference>
<dbReference type="PANTHER" id="PTHR45339">
    <property type="entry name" value="HYBRID SIGNAL TRANSDUCTION HISTIDINE KINASE J"/>
    <property type="match status" value="1"/>
</dbReference>
<keyword evidence="23" id="KW-1185">Reference proteome</keyword>
<evidence type="ECO:0000256" key="7">
    <source>
        <dbReference type="ARBA" id="ARBA00022692"/>
    </source>
</evidence>
<dbReference type="GO" id="GO:0000155">
    <property type="term" value="F:phosphorelay sensor kinase activity"/>
    <property type="evidence" value="ECO:0007669"/>
    <property type="project" value="InterPro"/>
</dbReference>
<dbReference type="InterPro" id="IPR004358">
    <property type="entry name" value="Sig_transdc_His_kin-like_C"/>
</dbReference>